<comment type="caution">
    <text evidence="5">The sequence shown here is derived from an EMBL/GenBank/DDBJ whole genome shotgun (WGS) entry which is preliminary data.</text>
</comment>
<dbReference type="InterPro" id="IPR021109">
    <property type="entry name" value="Peptidase_aspartic_dom_sf"/>
</dbReference>
<dbReference type="Gene3D" id="2.40.70.10">
    <property type="entry name" value="Acid Proteases"/>
    <property type="match status" value="2"/>
</dbReference>
<evidence type="ECO:0000259" key="4">
    <source>
        <dbReference type="PROSITE" id="PS51767"/>
    </source>
</evidence>
<dbReference type="Pfam" id="PF00026">
    <property type="entry name" value="Asp"/>
    <property type="match status" value="1"/>
</dbReference>
<evidence type="ECO:0000256" key="1">
    <source>
        <dbReference type="ARBA" id="ARBA00007447"/>
    </source>
</evidence>
<reference evidence="5 6" key="1">
    <citation type="submission" date="2018-02" db="EMBL/GenBank/DDBJ databases">
        <title>Genome sequence of the basidiomycete white-rot fungus Phlebia centrifuga.</title>
        <authorList>
            <person name="Granchi Z."/>
            <person name="Peng M."/>
            <person name="de Vries R.P."/>
            <person name="Hilden K."/>
            <person name="Makela M.R."/>
            <person name="Grigoriev I."/>
            <person name="Riley R."/>
        </authorList>
    </citation>
    <scope>NUCLEOTIDE SEQUENCE [LARGE SCALE GENOMIC DNA]</scope>
    <source>
        <strain evidence="5 6">FBCC195</strain>
    </source>
</reference>
<dbReference type="OrthoDB" id="2747330at2759"/>
<sequence length="756" mass="79834">MSPYVAPSTRAWKGKEREQPALLVRSGGEAGVVLPLDMLETSTYEAVYTIPLVVGSNQQSLSVQVDTGSSDLWIASTSCGTQACKQTGGRLYDPSHSTPTNKNFQISYVEGEVDGPIVWDTVQLGGYTIDSQALAAASTVNDEPLSGDFSGVLGLALPLNSVIEEQIRPTTNNAPDGAMLASNLFTMTPSSSTPESRFLSLSLERPGSSTIPSLIGVGQHPSQLVQDPSKIQYSPVASTSNGALWWQAHIWAVTVYVDGQPKQVTLSTSSSTRVSPTAVIDSGMPIIMASKSIADGIYGALGIGPASDGNYYLSCTTPINMTVTLDNRTAIALHPLDLSTPNSDSSCLGLIQAYPEGSEVANIADIVLGVPFMRSTYTVMAYDTPDSHGNFPNASAMPSPLINPSLGLLGLTNPTVALEEFHTVRVLNQPLPNGGQGNSGHTATAPTSGKKLSVGVEVLIGLLGFFGLCFLLFAARWAYYKRSMEQSGAKVIKDEVMMEDVAYRLARRSSYGSRYGPSEETLRAQKFGEYMQHQGEVKSMYADETGRTRVADDADVDNEKYTDAELGYRKVKVHSDSDSEGELTPPPGTTIFNTRSTRATLISPLAIDDNAVAAAAVQVLELPRPISTSDYPPSPSPSHHRLVSSEASVAMPLLAHTRSDSHISLRDSGTSGRVALGLGRPAGHARVGSDVSVRSANDGNGSGNGTNGRPPRLTRVPSGPRGVSPSLVPPPSLLNLGSHGVSQVSFSAETTNGHVS</sequence>
<accession>A0A2R6S6N6</accession>
<dbReference type="InterPro" id="IPR001461">
    <property type="entry name" value="Aspartic_peptidase_A1"/>
</dbReference>
<feature type="compositionally biased region" description="Low complexity" evidence="2">
    <location>
        <begin position="716"/>
        <end position="726"/>
    </location>
</feature>
<feature type="transmembrane region" description="Helical" evidence="3">
    <location>
        <begin position="458"/>
        <end position="479"/>
    </location>
</feature>
<evidence type="ECO:0000313" key="6">
    <source>
        <dbReference type="Proteomes" id="UP000186601"/>
    </source>
</evidence>
<dbReference type="PANTHER" id="PTHR47966:SF57">
    <property type="entry name" value="PEPTIDASE A1 DOMAIN-CONTAINING PROTEIN"/>
    <property type="match status" value="1"/>
</dbReference>
<dbReference type="PRINTS" id="PR00792">
    <property type="entry name" value="PEPSIN"/>
</dbReference>
<dbReference type="EMBL" id="MLYV02000016">
    <property type="protein sequence ID" value="PSS37960.1"/>
    <property type="molecule type" value="Genomic_DNA"/>
</dbReference>
<protein>
    <recommendedName>
        <fullName evidence="4">Peptidase A1 domain-containing protein</fullName>
    </recommendedName>
</protein>
<keyword evidence="3" id="KW-0812">Transmembrane</keyword>
<keyword evidence="3" id="KW-1133">Transmembrane helix</keyword>
<dbReference type="AlphaFoldDB" id="A0A2R6S6N6"/>
<evidence type="ECO:0000313" key="5">
    <source>
        <dbReference type="EMBL" id="PSS37960.1"/>
    </source>
</evidence>
<dbReference type="PROSITE" id="PS51767">
    <property type="entry name" value="PEPTIDASE_A1"/>
    <property type="match status" value="1"/>
</dbReference>
<comment type="similarity">
    <text evidence="1">Belongs to the peptidase A1 family.</text>
</comment>
<dbReference type="GO" id="GO:0006508">
    <property type="term" value="P:proteolysis"/>
    <property type="evidence" value="ECO:0007669"/>
    <property type="project" value="InterPro"/>
</dbReference>
<feature type="domain" description="Peptidase A1" evidence="4">
    <location>
        <begin position="48"/>
        <end position="392"/>
    </location>
</feature>
<dbReference type="Proteomes" id="UP000186601">
    <property type="component" value="Unassembled WGS sequence"/>
</dbReference>
<dbReference type="InterPro" id="IPR033121">
    <property type="entry name" value="PEPTIDASE_A1"/>
</dbReference>
<evidence type="ECO:0000256" key="2">
    <source>
        <dbReference type="SAM" id="MobiDB-lite"/>
    </source>
</evidence>
<dbReference type="GO" id="GO:0004190">
    <property type="term" value="F:aspartic-type endopeptidase activity"/>
    <property type="evidence" value="ECO:0007669"/>
    <property type="project" value="InterPro"/>
</dbReference>
<name>A0A2R6S6N6_9APHY</name>
<dbReference type="PANTHER" id="PTHR47966">
    <property type="entry name" value="BETA-SITE APP-CLEAVING ENZYME, ISOFORM A-RELATED"/>
    <property type="match status" value="1"/>
</dbReference>
<proteinExistence type="inferred from homology"/>
<keyword evidence="3" id="KW-0472">Membrane</keyword>
<keyword evidence="6" id="KW-1185">Reference proteome</keyword>
<dbReference type="SUPFAM" id="SSF50630">
    <property type="entry name" value="Acid proteases"/>
    <property type="match status" value="1"/>
</dbReference>
<organism evidence="5 6">
    <name type="scientific">Hermanssonia centrifuga</name>
    <dbReference type="NCBI Taxonomy" id="98765"/>
    <lineage>
        <taxon>Eukaryota</taxon>
        <taxon>Fungi</taxon>
        <taxon>Dikarya</taxon>
        <taxon>Basidiomycota</taxon>
        <taxon>Agaricomycotina</taxon>
        <taxon>Agaricomycetes</taxon>
        <taxon>Polyporales</taxon>
        <taxon>Meruliaceae</taxon>
        <taxon>Hermanssonia</taxon>
    </lineage>
</organism>
<evidence type="ECO:0000256" key="3">
    <source>
        <dbReference type="SAM" id="Phobius"/>
    </source>
</evidence>
<dbReference type="STRING" id="98765.A0A2R6S6N6"/>
<dbReference type="CDD" id="cd05471">
    <property type="entry name" value="pepsin_like"/>
    <property type="match status" value="1"/>
</dbReference>
<gene>
    <name evidence="5" type="ORF">PHLCEN_2v217</name>
</gene>
<feature type="region of interest" description="Disordered" evidence="2">
    <location>
        <begin position="674"/>
        <end position="736"/>
    </location>
</feature>
<dbReference type="InterPro" id="IPR034164">
    <property type="entry name" value="Pepsin-like_dom"/>
</dbReference>